<sequence>MALPDRETGTIFRPAPVTEARPTAAAEVFAEVTPTRGPDGFVAARAGETAPRGASGGASGEEAEEDGERVVEGAVTTRAAGAALG</sequence>
<dbReference type="Proteomes" id="UP001143474">
    <property type="component" value="Unassembled WGS sequence"/>
</dbReference>
<organism evidence="2 3">
    <name type="scientific">Streptosporangium carneum</name>
    <dbReference type="NCBI Taxonomy" id="47481"/>
    <lineage>
        <taxon>Bacteria</taxon>
        <taxon>Bacillati</taxon>
        <taxon>Actinomycetota</taxon>
        <taxon>Actinomycetes</taxon>
        <taxon>Streptosporangiales</taxon>
        <taxon>Streptosporangiaceae</taxon>
        <taxon>Streptosporangium</taxon>
    </lineage>
</organism>
<name>A0A9W6MEG3_9ACTN</name>
<protein>
    <submittedName>
        <fullName evidence="2">Uncharacterized protein</fullName>
    </submittedName>
</protein>
<feature type="region of interest" description="Disordered" evidence="1">
    <location>
        <begin position="35"/>
        <end position="70"/>
    </location>
</feature>
<keyword evidence="3" id="KW-1185">Reference proteome</keyword>
<gene>
    <name evidence="2" type="ORF">GCM10017600_49660</name>
</gene>
<evidence type="ECO:0000313" key="2">
    <source>
        <dbReference type="EMBL" id="GLK11559.1"/>
    </source>
</evidence>
<reference evidence="2" key="2">
    <citation type="submission" date="2023-01" db="EMBL/GenBank/DDBJ databases">
        <authorList>
            <person name="Sun Q."/>
            <person name="Evtushenko L."/>
        </authorList>
    </citation>
    <scope>NUCLEOTIDE SEQUENCE</scope>
    <source>
        <strain evidence="2">VKM Ac-2007</strain>
    </source>
</reference>
<evidence type="ECO:0000313" key="3">
    <source>
        <dbReference type="Proteomes" id="UP001143474"/>
    </source>
</evidence>
<dbReference type="EMBL" id="BSEV01000012">
    <property type="protein sequence ID" value="GLK11559.1"/>
    <property type="molecule type" value="Genomic_DNA"/>
</dbReference>
<comment type="caution">
    <text evidence="2">The sequence shown here is derived from an EMBL/GenBank/DDBJ whole genome shotgun (WGS) entry which is preliminary data.</text>
</comment>
<accession>A0A9W6MEG3</accession>
<proteinExistence type="predicted"/>
<dbReference type="AlphaFoldDB" id="A0A9W6MEG3"/>
<reference evidence="2" key="1">
    <citation type="journal article" date="2014" name="Int. J. Syst. Evol. Microbiol.">
        <title>Complete genome sequence of Corynebacterium casei LMG S-19264T (=DSM 44701T), isolated from a smear-ripened cheese.</title>
        <authorList>
            <consortium name="US DOE Joint Genome Institute (JGI-PGF)"/>
            <person name="Walter F."/>
            <person name="Albersmeier A."/>
            <person name="Kalinowski J."/>
            <person name="Ruckert C."/>
        </authorList>
    </citation>
    <scope>NUCLEOTIDE SEQUENCE</scope>
    <source>
        <strain evidence="2">VKM Ac-2007</strain>
    </source>
</reference>
<evidence type="ECO:0000256" key="1">
    <source>
        <dbReference type="SAM" id="MobiDB-lite"/>
    </source>
</evidence>